<evidence type="ECO:0000313" key="4">
    <source>
        <dbReference type="Proteomes" id="UP000006906"/>
    </source>
</evidence>
<dbReference type="InterPro" id="IPR008265">
    <property type="entry name" value="Lipase_GDSL_AS"/>
</dbReference>
<dbReference type="EMBL" id="CM008963">
    <property type="protein sequence ID" value="PNW87494.1"/>
    <property type="molecule type" value="Genomic_DNA"/>
</dbReference>
<keyword evidence="4" id="KW-1185">Reference proteome</keyword>
<sequence>MAPHSHCKVSYVRWPNAGYSRRCCYVALLLIGAAATGVASRRGGSGPLLPSHPHRSRRALQESAPAAAAAAAPAPAAADTGQDGHQEVVLAVFGDSLSDTGNTFRAAGVPQADLYYQGRYSNGPIWVDYLAAEVANTTQLTVWNYAYGGAVACPDTTAGGGGGLSGRYPFIRDLPAQTELFLNQTAAEQRRWQQGQQAEAGGGGGGGARRRLLVPINWIGNDDVRLFMRAAIIAGSPPDSRALTSLALAITSCRLAWAQQLLAAGEAVWGQQRGPQRVLVLLPLMQLDLLPETPEPLRLQLRQIVAVLNAVLNGSVAALQQDLDAAAGAGAGGGAGGGGGGGARLLVLPEEMESLIQSMRPPFNSSGPCFNHPLDGLQPVAVADVRPCADPNNHAFYDQLHPSTRVHEALALRQVLPALRRAGLPL</sequence>
<dbReference type="Pfam" id="PF00657">
    <property type="entry name" value="Lipase_GDSL"/>
    <property type="match status" value="1"/>
</dbReference>
<dbReference type="KEGG" id="cre:CHLRE_02g143861v5"/>
<gene>
    <name evidence="3" type="ORF">CHLRE_02g143861v5</name>
</gene>
<accession>A0A2K3E3X4</accession>
<dbReference type="FunCoup" id="A0A2K3E3X4">
    <property type="interactions" value="36"/>
</dbReference>
<dbReference type="InParanoid" id="A0A2K3E3X4"/>
<name>A0A2K3E3X4_CHLRE</name>
<dbReference type="GO" id="GO:0016298">
    <property type="term" value="F:lipase activity"/>
    <property type="evidence" value="ECO:0007669"/>
    <property type="project" value="InterPro"/>
</dbReference>
<feature type="region of interest" description="Disordered" evidence="2">
    <location>
        <begin position="39"/>
        <end position="64"/>
    </location>
</feature>
<dbReference type="RefSeq" id="XP_042927772.1">
    <property type="nucleotide sequence ID" value="XM_043060259.1"/>
</dbReference>
<evidence type="ECO:0000256" key="1">
    <source>
        <dbReference type="ARBA" id="ARBA00008668"/>
    </source>
</evidence>
<dbReference type="OrthoDB" id="542268at2759"/>
<dbReference type="STRING" id="3055.A0A2K3E3X4"/>
<dbReference type="GO" id="GO:0006629">
    <property type="term" value="P:lipid metabolic process"/>
    <property type="evidence" value="ECO:0007669"/>
    <property type="project" value="InterPro"/>
</dbReference>
<dbReference type="AlphaFoldDB" id="A0A2K3E3X4"/>
<dbReference type="Gramene" id="PNW87494">
    <property type="protein sequence ID" value="PNW87494"/>
    <property type="gene ID" value="CHLRE_02g143861v5"/>
</dbReference>
<dbReference type="Gene3D" id="3.40.50.1110">
    <property type="entry name" value="SGNH hydrolase"/>
    <property type="match status" value="1"/>
</dbReference>
<dbReference type="Proteomes" id="UP000006906">
    <property type="component" value="Chromosome 2"/>
</dbReference>
<dbReference type="GeneID" id="5720472"/>
<comment type="similarity">
    <text evidence="1">Belongs to the 'GDSL' lipolytic enzyme family.</text>
</comment>
<dbReference type="PROSITE" id="PS01098">
    <property type="entry name" value="LIPASE_GDSL_SER"/>
    <property type="match status" value="1"/>
</dbReference>
<dbReference type="InterPro" id="IPR001087">
    <property type="entry name" value="GDSL"/>
</dbReference>
<evidence type="ECO:0000256" key="2">
    <source>
        <dbReference type="SAM" id="MobiDB-lite"/>
    </source>
</evidence>
<dbReference type="ExpressionAtlas" id="A0A2K3E3X4">
    <property type="expression patterns" value="baseline and differential"/>
</dbReference>
<reference evidence="3 4" key="1">
    <citation type="journal article" date="2007" name="Science">
        <title>The Chlamydomonas genome reveals the evolution of key animal and plant functions.</title>
        <authorList>
            <person name="Merchant S.S."/>
            <person name="Prochnik S.E."/>
            <person name="Vallon O."/>
            <person name="Harris E.H."/>
            <person name="Karpowicz S.J."/>
            <person name="Witman G.B."/>
            <person name="Terry A."/>
            <person name="Salamov A."/>
            <person name="Fritz-Laylin L.K."/>
            <person name="Marechal-Drouard L."/>
            <person name="Marshall W.F."/>
            <person name="Qu L.H."/>
            <person name="Nelson D.R."/>
            <person name="Sanderfoot A.A."/>
            <person name="Spalding M.H."/>
            <person name="Kapitonov V.V."/>
            <person name="Ren Q."/>
            <person name="Ferris P."/>
            <person name="Lindquist E."/>
            <person name="Shapiro H."/>
            <person name="Lucas S.M."/>
            <person name="Grimwood J."/>
            <person name="Schmutz J."/>
            <person name="Cardol P."/>
            <person name="Cerutti H."/>
            <person name="Chanfreau G."/>
            <person name="Chen C.L."/>
            <person name="Cognat V."/>
            <person name="Croft M.T."/>
            <person name="Dent R."/>
            <person name="Dutcher S."/>
            <person name="Fernandez E."/>
            <person name="Fukuzawa H."/>
            <person name="Gonzalez-Ballester D."/>
            <person name="Gonzalez-Halphen D."/>
            <person name="Hallmann A."/>
            <person name="Hanikenne M."/>
            <person name="Hippler M."/>
            <person name="Inwood W."/>
            <person name="Jabbari K."/>
            <person name="Kalanon M."/>
            <person name="Kuras R."/>
            <person name="Lefebvre P.A."/>
            <person name="Lemaire S.D."/>
            <person name="Lobanov A.V."/>
            <person name="Lohr M."/>
            <person name="Manuell A."/>
            <person name="Meier I."/>
            <person name="Mets L."/>
            <person name="Mittag M."/>
            <person name="Mittelmeier T."/>
            <person name="Moroney J.V."/>
            <person name="Moseley J."/>
            <person name="Napoli C."/>
            <person name="Nedelcu A.M."/>
            <person name="Niyogi K."/>
            <person name="Novoselov S.V."/>
            <person name="Paulsen I.T."/>
            <person name="Pazour G."/>
            <person name="Purton S."/>
            <person name="Ral J.P."/>
            <person name="Riano-Pachon D.M."/>
            <person name="Riekhof W."/>
            <person name="Rymarquis L."/>
            <person name="Schroda M."/>
            <person name="Stern D."/>
            <person name="Umen J."/>
            <person name="Willows R."/>
            <person name="Wilson N."/>
            <person name="Zimmer S.L."/>
            <person name="Allmer J."/>
            <person name="Balk J."/>
            <person name="Bisova K."/>
            <person name="Chen C.J."/>
            <person name="Elias M."/>
            <person name="Gendler K."/>
            <person name="Hauser C."/>
            <person name="Lamb M.R."/>
            <person name="Ledford H."/>
            <person name="Long J.C."/>
            <person name="Minagawa J."/>
            <person name="Page M.D."/>
            <person name="Pan J."/>
            <person name="Pootakham W."/>
            <person name="Roje S."/>
            <person name="Rose A."/>
            <person name="Stahlberg E."/>
            <person name="Terauchi A.M."/>
            <person name="Yang P."/>
            <person name="Ball S."/>
            <person name="Bowler C."/>
            <person name="Dieckmann C.L."/>
            <person name="Gladyshev V.N."/>
            <person name="Green P."/>
            <person name="Jorgensen R."/>
            <person name="Mayfield S."/>
            <person name="Mueller-Roeber B."/>
            <person name="Rajamani S."/>
            <person name="Sayre R.T."/>
            <person name="Brokstein P."/>
            <person name="Dubchak I."/>
            <person name="Goodstein D."/>
            <person name="Hornick L."/>
            <person name="Huang Y.W."/>
            <person name="Jhaveri J."/>
            <person name="Luo Y."/>
            <person name="Martinez D."/>
            <person name="Ngau W.C."/>
            <person name="Otillar B."/>
            <person name="Poliakov A."/>
            <person name="Porter A."/>
            <person name="Szajkowski L."/>
            <person name="Werner G."/>
            <person name="Zhou K."/>
            <person name="Grigoriev I.V."/>
            <person name="Rokhsar D.S."/>
            <person name="Grossman A.R."/>
        </authorList>
    </citation>
    <scope>NUCLEOTIDE SEQUENCE [LARGE SCALE GENOMIC DNA]</scope>
    <source>
        <strain evidence="4">CC-503</strain>
    </source>
</reference>
<dbReference type="SUPFAM" id="SSF52266">
    <property type="entry name" value="SGNH hydrolase"/>
    <property type="match status" value="1"/>
</dbReference>
<protein>
    <submittedName>
        <fullName evidence="3">Uncharacterized protein</fullName>
    </submittedName>
</protein>
<dbReference type="InterPro" id="IPR036514">
    <property type="entry name" value="SGNH_hydro_sf"/>
</dbReference>
<evidence type="ECO:0000313" key="3">
    <source>
        <dbReference type="EMBL" id="PNW87494.1"/>
    </source>
</evidence>
<organism evidence="3 4">
    <name type="scientific">Chlamydomonas reinhardtii</name>
    <name type="common">Chlamydomonas smithii</name>
    <dbReference type="NCBI Taxonomy" id="3055"/>
    <lineage>
        <taxon>Eukaryota</taxon>
        <taxon>Viridiplantae</taxon>
        <taxon>Chlorophyta</taxon>
        <taxon>core chlorophytes</taxon>
        <taxon>Chlorophyceae</taxon>
        <taxon>CS clade</taxon>
        <taxon>Chlamydomonadales</taxon>
        <taxon>Chlamydomonadaceae</taxon>
        <taxon>Chlamydomonas</taxon>
    </lineage>
</organism>
<proteinExistence type="inferred from homology"/>